<dbReference type="PANTHER" id="PTHR38340:SF1">
    <property type="entry name" value="S-LAYER PROTEIN"/>
    <property type="match status" value="1"/>
</dbReference>
<evidence type="ECO:0000256" key="2">
    <source>
        <dbReference type="ARBA" id="ARBA00022525"/>
    </source>
</evidence>
<protein>
    <submittedName>
        <fullName evidence="3">Calcium-binding protein</fullName>
    </submittedName>
</protein>
<keyword evidence="2" id="KW-0964">Secreted</keyword>
<dbReference type="RefSeq" id="WP_202060880.1">
    <property type="nucleotide sequence ID" value="NZ_JAEQMY010000019.1"/>
</dbReference>
<dbReference type="InterPro" id="IPR018511">
    <property type="entry name" value="Hemolysin-typ_Ca-bd_CS"/>
</dbReference>
<evidence type="ECO:0000313" key="4">
    <source>
        <dbReference type="Proteomes" id="UP000605848"/>
    </source>
</evidence>
<dbReference type="AlphaFoldDB" id="A0A937CXD8"/>
<dbReference type="GO" id="GO:0005576">
    <property type="term" value="C:extracellular region"/>
    <property type="evidence" value="ECO:0007669"/>
    <property type="project" value="UniProtKB-SubCell"/>
</dbReference>
<dbReference type="InterPro" id="IPR001343">
    <property type="entry name" value="Hemolysn_Ca-bd"/>
</dbReference>
<organism evidence="3 4">
    <name type="scientific">Microvirga aerilata</name>
    <dbReference type="NCBI Taxonomy" id="670292"/>
    <lineage>
        <taxon>Bacteria</taxon>
        <taxon>Pseudomonadati</taxon>
        <taxon>Pseudomonadota</taxon>
        <taxon>Alphaproteobacteria</taxon>
        <taxon>Hyphomicrobiales</taxon>
        <taxon>Methylobacteriaceae</taxon>
        <taxon>Microvirga</taxon>
    </lineage>
</organism>
<comment type="subcellular location">
    <subcellularLocation>
        <location evidence="1">Secreted</location>
    </subcellularLocation>
</comment>
<gene>
    <name evidence="3" type="ORF">JKG68_14955</name>
</gene>
<dbReference type="InterPro" id="IPR050557">
    <property type="entry name" value="RTX_toxin/Mannuronan_C5-epim"/>
</dbReference>
<name>A0A937CXD8_9HYPH</name>
<dbReference type="PROSITE" id="PS00330">
    <property type="entry name" value="HEMOLYSIN_CALCIUM"/>
    <property type="match status" value="3"/>
</dbReference>
<dbReference type="Proteomes" id="UP000605848">
    <property type="component" value="Unassembled WGS sequence"/>
</dbReference>
<keyword evidence="4" id="KW-1185">Reference proteome</keyword>
<accession>A0A937CXD8</accession>
<dbReference type="Pfam" id="PF00353">
    <property type="entry name" value="HemolysinCabind"/>
    <property type="match status" value="4"/>
</dbReference>
<dbReference type="PRINTS" id="PR00313">
    <property type="entry name" value="CABNDNGRPT"/>
</dbReference>
<evidence type="ECO:0000256" key="1">
    <source>
        <dbReference type="ARBA" id="ARBA00004613"/>
    </source>
</evidence>
<evidence type="ECO:0000313" key="3">
    <source>
        <dbReference type="EMBL" id="MBL0405268.1"/>
    </source>
</evidence>
<dbReference type="GO" id="GO:0005509">
    <property type="term" value="F:calcium ion binding"/>
    <property type="evidence" value="ECO:0007669"/>
    <property type="project" value="InterPro"/>
</dbReference>
<comment type="caution">
    <text evidence="3">The sequence shown here is derived from an EMBL/GenBank/DDBJ whole genome shotgun (WGS) entry which is preliminary data.</text>
</comment>
<reference evidence="3" key="1">
    <citation type="submission" date="2021-01" db="EMBL/GenBank/DDBJ databases">
        <title>Microvirga sp.</title>
        <authorList>
            <person name="Kim M.K."/>
        </authorList>
    </citation>
    <scope>NUCLEOTIDE SEQUENCE</scope>
    <source>
        <strain evidence="3">5420S-16</strain>
    </source>
</reference>
<sequence>MPSYSFNNAVTNLSLDEVLVGASVQGTPNGSNFTLLNAVNGYTISFSSNANDFSYSSGNIPAGGKITDISVRNAGGTEVYSVSGLTGSLAAFWSTFAASGYQWAGSAAAFTNLFALTSANVITAGENSDRISLYGAAESFVGKGGNDTFIVNEGVSGTKIFGTLTTDRGTHDAVETDVVEIHGSARLGELDAIDLIRFADTPTAKTLTFSASTAFGAKAIQGSAASADTIHFTSGSDKADLDISKVQFTNWGRANQTVLVTMNTDTSEARDDRFVGSAVSEKVTTGNGRDLLYGNGGDDFLDGGDGIDVLDGGDGNDTLIGGGGEGPNILMGGLGNDVYKFNDKVDIVIDKGGLDSRVVSKTATLSSKEIFEGLAVDESLSPSKSVSLTGNAKANILLGHAGKNTLNGLSGNDILKGEDGNDKINGDAGNDQIYGGLGKDTLSGDAGKDTFYFDTALSSSNVDKISKFSTKDDRIALEVDFFAGLVGSKLASSAFYIGTKAKDADDRIIYNKTSGALSYDADGSGSIAAVKFATLDKNLKLTASDFILI</sequence>
<dbReference type="PANTHER" id="PTHR38340">
    <property type="entry name" value="S-LAYER PROTEIN"/>
    <property type="match status" value="1"/>
</dbReference>
<dbReference type="Gene3D" id="2.150.10.10">
    <property type="entry name" value="Serralysin-like metalloprotease, C-terminal"/>
    <property type="match status" value="2"/>
</dbReference>
<dbReference type="EMBL" id="JAEQMY010000019">
    <property type="protein sequence ID" value="MBL0405268.1"/>
    <property type="molecule type" value="Genomic_DNA"/>
</dbReference>
<dbReference type="InterPro" id="IPR011049">
    <property type="entry name" value="Serralysin-like_metalloprot_C"/>
</dbReference>
<dbReference type="SUPFAM" id="SSF51120">
    <property type="entry name" value="beta-Roll"/>
    <property type="match status" value="2"/>
</dbReference>
<proteinExistence type="predicted"/>